<dbReference type="CDD" id="cd10845">
    <property type="entry name" value="DSRM_RNAse_III_family"/>
    <property type="match status" value="1"/>
</dbReference>
<accession>A0A6J4UW31</accession>
<evidence type="ECO:0000259" key="11">
    <source>
        <dbReference type="PROSITE" id="PS50137"/>
    </source>
</evidence>
<dbReference type="Pfam" id="PF00035">
    <property type="entry name" value="dsrm"/>
    <property type="match status" value="1"/>
</dbReference>
<keyword evidence="9" id="KW-0819">tRNA processing</keyword>
<keyword evidence="3 9" id="KW-0698">rRNA processing</keyword>
<dbReference type="PANTHER" id="PTHR11207">
    <property type="entry name" value="RIBONUCLEASE III"/>
    <property type="match status" value="1"/>
</dbReference>
<dbReference type="PROSITE" id="PS00517">
    <property type="entry name" value="RNASE_3_1"/>
    <property type="match status" value="1"/>
</dbReference>
<feature type="compositionally biased region" description="Low complexity" evidence="10">
    <location>
        <begin position="57"/>
        <end position="67"/>
    </location>
</feature>
<dbReference type="GO" id="GO:0019843">
    <property type="term" value="F:rRNA binding"/>
    <property type="evidence" value="ECO:0007669"/>
    <property type="project" value="UniProtKB-KW"/>
</dbReference>
<dbReference type="EC" id="3.1.26.3" evidence="9"/>
<comment type="similarity">
    <text evidence="2">Belongs to the ribonuclease III family.</text>
</comment>
<dbReference type="SMART" id="SM00535">
    <property type="entry name" value="RIBOc"/>
    <property type="match status" value="1"/>
</dbReference>
<keyword evidence="4 9" id="KW-0507">mRNA processing</keyword>
<dbReference type="GO" id="GO:0046872">
    <property type="term" value="F:metal ion binding"/>
    <property type="evidence" value="ECO:0007669"/>
    <property type="project" value="UniProtKB-KW"/>
</dbReference>
<dbReference type="CDD" id="cd00593">
    <property type="entry name" value="RIBOc"/>
    <property type="match status" value="1"/>
</dbReference>
<keyword evidence="9" id="KW-0963">Cytoplasm</keyword>
<dbReference type="SUPFAM" id="SSF69065">
    <property type="entry name" value="RNase III domain-like"/>
    <property type="match status" value="1"/>
</dbReference>
<name>A0A6J4UW31_9BACT</name>
<dbReference type="Gene3D" id="1.10.1520.10">
    <property type="entry name" value="Ribonuclease III domain"/>
    <property type="match status" value="1"/>
</dbReference>
<feature type="binding site" evidence="9">
    <location>
        <position position="156"/>
    </location>
    <ligand>
        <name>Mg(2+)</name>
        <dbReference type="ChEBI" id="CHEBI:18420"/>
    </ligand>
</feature>
<dbReference type="HAMAP" id="MF_00104">
    <property type="entry name" value="RNase_III"/>
    <property type="match status" value="1"/>
</dbReference>
<feature type="region of interest" description="Disordered" evidence="10">
    <location>
        <begin position="1"/>
        <end position="101"/>
    </location>
</feature>
<dbReference type="Pfam" id="PF14622">
    <property type="entry name" value="Ribonucleas_3_3"/>
    <property type="match status" value="1"/>
</dbReference>
<dbReference type="AlphaFoldDB" id="A0A6J4UW31"/>
<gene>
    <name evidence="9" type="primary">rnc</name>
    <name evidence="13" type="ORF">AVDCRST_MAG33-1452</name>
</gene>
<evidence type="ECO:0000313" key="13">
    <source>
        <dbReference type="EMBL" id="CAA9558302.1"/>
    </source>
</evidence>
<keyword evidence="9" id="KW-0460">Magnesium</keyword>
<dbReference type="InterPro" id="IPR011907">
    <property type="entry name" value="RNase_III"/>
</dbReference>
<dbReference type="GO" id="GO:0004525">
    <property type="term" value="F:ribonuclease III activity"/>
    <property type="evidence" value="ECO:0007669"/>
    <property type="project" value="UniProtKB-UniRule"/>
</dbReference>
<keyword evidence="7 9" id="KW-0378">Hydrolase</keyword>
<feature type="domain" description="RNase III" evidence="12">
    <location>
        <begin position="105"/>
        <end position="242"/>
    </location>
</feature>
<feature type="active site" evidence="9">
    <location>
        <position position="231"/>
    </location>
</feature>
<proteinExistence type="inferred from homology"/>
<evidence type="ECO:0000256" key="9">
    <source>
        <dbReference type="HAMAP-Rule" id="MF_00104"/>
    </source>
</evidence>
<dbReference type="GO" id="GO:0008033">
    <property type="term" value="P:tRNA processing"/>
    <property type="evidence" value="ECO:0007669"/>
    <property type="project" value="UniProtKB-KW"/>
</dbReference>
<organism evidence="13">
    <name type="scientific">uncultured Thermomicrobiales bacterium</name>
    <dbReference type="NCBI Taxonomy" id="1645740"/>
    <lineage>
        <taxon>Bacteria</taxon>
        <taxon>Pseudomonadati</taxon>
        <taxon>Thermomicrobiota</taxon>
        <taxon>Thermomicrobia</taxon>
        <taxon>Thermomicrobiales</taxon>
        <taxon>environmental samples</taxon>
    </lineage>
</organism>
<dbReference type="PANTHER" id="PTHR11207:SF0">
    <property type="entry name" value="RIBONUCLEASE 3"/>
    <property type="match status" value="1"/>
</dbReference>
<comment type="caution">
    <text evidence="9">Lacks conserved residue(s) required for the propagation of feature annotation.</text>
</comment>
<reference evidence="13" key="1">
    <citation type="submission" date="2020-02" db="EMBL/GenBank/DDBJ databases">
        <authorList>
            <person name="Meier V. D."/>
        </authorList>
    </citation>
    <scope>NUCLEOTIDE SEQUENCE</scope>
    <source>
        <strain evidence="13">AVDCRST_MAG33</strain>
    </source>
</reference>
<evidence type="ECO:0000256" key="1">
    <source>
        <dbReference type="ARBA" id="ARBA00000109"/>
    </source>
</evidence>
<comment type="cofactor">
    <cofactor evidence="9">
        <name>Mg(2+)</name>
        <dbReference type="ChEBI" id="CHEBI:18420"/>
    </cofactor>
</comment>
<evidence type="ECO:0000259" key="12">
    <source>
        <dbReference type="PROSITE" id="PS50142"/>
    </source>
</evidence>
<feature type="active site" evidence="9">
    <location>
        <position position="160"/>
    </location>
</feature>
<dbReference type="GO" id="GO:0006397">
    <property type="term" value="P:mRNA processing"/>
    <property type="evidence" value="ECO:0007669"/>
    <property type="project" value="UniProtKB-UniRule"/>
</dbReference>
<dbReference type="InterPro" id="IPR014720">
    <property type="entry name" value="dsRBD_dom"/>
</dbReference>
<dbReference type="EMBL" id="CADCWK010000147">
    <property type="protein sequence ID" value="CAA9558302.1"/>
    <property type="molecule type" value="Genomic_DNA"/>
</dbReference>
<evidence type="ECO:0000256" key="10">
    <source>
        <dbReference type="SAM" id="MobiDB-lite"/>
    </source>
</evidence>
<feature type="compositionally biased region" description="Basic and acidic residues" evidence="10">
    <location>
        <begin position="1"/>
        <end position="21"/>
    </location>
</feature>
<protein>
    <recommendedName>
        <fullName evidence="9">Ribonuclease 3</fullName>
        <ecNumber evidence="9">3.1.26.3</ecNumber>
    </recommendedName>
    <alternativeName>
        <fullName evidence="9">Ribonuclease III</fullName>
        <shortName evidence="9">RNase III</shortName>
    </alternativeName>
</protein>
<keyword evidence="9" id="KW-0479">Metal-binding</keyword>
<evidence type="ECO:0000256" key="5">
    <source>
        <dbReference type="ARBA" id="ARBA00022722"/>
    </source>
</evidence>
<feature type="region of interest" description="Disordered" evidence="10">
    <location>
        <begin position="339"/>
        <end position="369"/>
    </location>
</feature>
<dbReference type="FunFam" id="1.10.1520.10:FF:000001">
    <property type="entry name" value="Ribonuclease 3"/>
    <property type="match status" value="1"/>
</dbReference>
<dbReference type="SMART" id="SM00358">
    <property type="entry name" value="DSRM"/>
    <property type="match status" value="1"/>
</dbReference>
<dbReference type="PROSITE" id="PS50142">
    <property type="entry name" value="RNASE_3_2"/>
    <property type="match status" value="1"/>
</dbReference>
<dbReference type="SUPFAM" id="SSF54768">
    <property type="entry name" value="dsRNA-binding domain-like"/>
    <property type="match status" value="1"/>
</dbReference>
<dbReference type="GO" id="GO:0003725">
    <property type="term" value="F:double-stranded RNA binding"/>
    <property type="evidence" value="ECO:0007669"/>
    <property type="project" value="TreeGrafter"/>
</dbReference>
<evidence type="ECO:0000256" key="8">
    <source>
        <dbReference type="ARBA" id="ARBA00022884"/>
    </source>
</evidence>
<dbReference type="GO" id="GO:0010468">
    <property type="term" value="P:regulation of gene expression"/>
    <property type="evidence" value="ECO:0007669"/>
    <property type="project" value="TreeGrafter"/>
</dbReference>
<feature type="domain" description="DRBM" evidence="11">
    <location>
        <begin position="270"/>
        <end position="339"/>
    </location>
</feature>
<sequence length="369" mass="39946">MTQPTDHTDPDDRADRPDPTLRPRVRSRRRDVSRLRSTTRPPGQPPAGLTRGDTGHPSGTPVPSAPVASPPPATPSRASARRARRSPRSDADDGPVTLDPTEQRAPAFADHADLHFDDIEPLRLALTHRSILHDWTAAGLGAIHLGRPLQSNERLEFLGDAMLGAIVAEELYLRFPDADEGSLTSDRVALVRSETLVRWARSLDLGAYLVLGNGERISDSPRDRILAGAFEALVGAITIDQGLEAARGFVGRFLDEDADAVDGQRRTEANPKGHLQELLQDRYGTQPTYETIAEAGPDHDKVFTVEVRLKGERIGAGTGVSKRAAQQDAARDGLLTLAARQGEQTTGREPSVTDRRPVALDDTPEPSQG</sequence>
<feature type="binding site" evidence="9">
    <location>
        <position position="231"/>
    </location>
    <ligand>
        <name>Mg(2+)</name>
        <dbReference type="ChEBI" id="CHEBI:18420"/>
    </ligand>
</feature>
<evidence type="ECO:0000256" key="3">
    <source>
        <dbReference type="ARBA" id="ARBA00022552"/>
    </source>
</evidence>
<evidence type="ECO:0000256" key="6">
    <source>
        <dbReference type="ARBA" id="ARBA00022759"/>
    </source>
</evidence>
<dbReference type="GO" id="GO:0005737">
    <property type="term" value="C:cytoplasm"/>
    <property type="evidence" value="ECO:0007669"/>
    <property type="project" value="UniProtKB-SubCell"/>
</dbReference>
<comment type="function">
    <text evidence="9">Digests double-stranded RNA. Involved in the processing of primary rRNA transcript to yield the immediate precursors to the large and small rRNAs (23S and 16S). Processes some mRNAs, and tRNAs when they are encoded in the rRNA operon. Processes pre-crRNA and tracrRNA of type II CRISPR loci if present in the organism.</text>
</comment>
<evidence type="ECO:0000256" key="7">
    <source>
        <dbReference type="ARBA" id="ARBA00022801"/>
    </source>
</evidence>
<dbReference type="PROSITE" id="PS50137">
    <property type="entry name" value="DS_RBD"/>
    <property type="match status" value="1"/>
</dbReference>
<keyword evidence="9" id="KW-0699">rRNA-binding</keyword>
<comment type="subunit">
    <text evidence="9">Homodimer.</text>
</comment>
<dbReference type="GO" id="GO:0006364">
    <property type="term" value="P:rRNA processing"/>
    <property type="evidence" value="ECO:0007669"/>
    <property type="project" value="UniProtKB-UniRule"/>
</dbReference>
<keyword evidence="6 9" id="KW-0255">Endonuclease</keyword>
<dbReference type="Gene3D" id="3.30.160.20">
    <property type="match status" value="1"/>
</dbReference>
<comment type="catalytic activity">
    <reaction evidence="1 9">
        <text>Endonucleolytic cleavage to 5'-phosphomonoester.</text>
        <dbReference type="EC" id="3.1.26.3"/>
    </reaction>
</comment>
<dbReference type="NCBIfam" id="TIGR02191">
    <property type="entry name" value="RNaseIII"/>
    <property type="match status" value="1"/>
</dbReference>
<keyword evidence="5 9" id="KW-0540">Nuclease</keyword>
<evidence type="ECO:0000256" key="2">
    <source>
        <dbReference type="ARBA" id="ARBA00010183"/>
    </source>
</evidence>
<dbReference type="InterPro" id="IPR036389">
    <property type="entry name" value="RNase_III_sf"/>
</dbReference>
<keyword evidence="8 9" id="KW-0694">RNA-binding</keyword>
<comment type="subcellular location">
    <subcellularLocation>
        <location evidence="9">Cytoplasm</location>
    </subcellularLocation>
</comment>
<evidence type="ECO:0000256" key="4">
    <source>
        <dbReference type="ARBA" id="ARBA00022664"/>
    </source>
</evidence>
<dbReference type="InterPro" id="IPR000999">
    <property type="entry name" value="RNase_III_dom"/>
</dbReference>